<evidence type="ECO:0000313" key="3">
    <source>
        <dbReference type="Proteomes" id="UP000792457"/>
    </source>
</evidence>
<sequence>MAFLHSHSCECTKSELDLFAIPPTQTSIRNSQWVHYKPLSSINDDSPLGFVVSGAGDEYIDLGHTLIHVVAKVVKTDGTDTAEEQKVGPVNNFLHSLFSQVDVYLNQKLISPPSNTYAYRCYVENLLSYGPAAKKSHLTISLWYDDTSISILCPMHRARDYQMAITDPEKEGNPLGADPRRPAASLRGRSGHPHRRSGNPHGMPMQKVPQDEDHPWEKRGPASLLATRTPPLREDAARNRRPARRRKTDSRLLTTPAVRLLFPFPSLLFLSIFIPLTCTPPPHNPMPATNPSLSFLVPSPHSPSIMEQYPWIFIHCAPSHLTGKEIREIFEDAGSQVFRMRRREGELGTSWYLMFRDEEDVEAALIMARMPGIFPRRTTAALYARGAGGRPGAPRPIRMPGTKRPAGG</sequence>
<dbReference type="AlphaFoldDB" id="A0A8K0PAV5"/>
<feature type="region of interest" description="Disordered" evidence="1">
    <location>
        <begin position="167"/>
        <end position="250"/>
    </location>
</feature>
<feature type="compositionally biased region" description="Basic and acidic residues" evidence="1">
    <location>
        <begin position="209"/>
        <end position="220"/>
    </location>
</feature>
<reference evidence="2" key="1">
    <citation type="submission" date="2013-04" db="EMBL/GenBank/DDBJ databases">
        <authorList>
            <person name="Qu J."/>
            <person name="Murali S.C."/>
            <person name="Bandaranaike D."/>
            <person name="Bellair M."/>
            <person name="Blankenburg K."/>
            <person name="Chao H."/>
            <person name="Dinh H."/>
            <person name="Doddapaneni H."/>
            <person name="Downs B."/>
            <person name="Dugan-Rocha S."/>
            <person name="Elkadiri S."/>
            <person name="Gnanaolivu R.D."/>
            <person name="Hernandez B."/>
            <person name="Javaid M."/>
            <person name="Jayaseelan J.C."/>
            <person name="Lee S."/>
            <person name="Li M."/>
            <person name="Ming W."/>
            <person name="Munidasa M."/>
            <person name="Muniz J."/>
            <person name="Nguyen L."/>
            <person name="Ongeri F."/>
            <person name="Osuji N."/>
            <person name="Pu L.-L."/>
            <person name="Puazo M."/>
            <person name="Qu C."/>
            <person name="Quiroz J."/>
            <person name="Raj R."/>
            <person name="Weissenberger G."/>
            <person name="Xin Y."/>
            <person name="Zou X."/>
            <person name="Han Y."/>
            <person name="Richards S."/>
            <person name="Worley K."/>
            <person name="Muzny D."/>
            <person name="Gibbs R."/>
        </authorList>
    </citation>
    <scope>NUCLEOTIDE SEQUENCE</scope>
    <source>
        <strain evidence="2">Sampled in the wild</strain>
    </source>
</reference>
<evidence type="ECO:0000313" key="2">
    <source>
        <dbReference type="EMBL" id="KAG8239542.1"/>
    </source>
</evidence>
<dbReference type="OrthoDB" id="8184429at2759"/>
<dbReference type="Proteomes" id="UP000792457">
    <property type="component" value="Unassembled WGS sequence"/>
</dbReference>
<feature type="compositionally biased region" description="Basic residues" evidence="1">
    <location>
        <begin position="189"/>
        <end position="198"/>
    </location>
</feature>
<organism evidence="2 3">
    <name type="scientific">Ladona fulva</name>
    <name type="common">Scarce chaser dragonfly</name>
    <name type="synonym">Libellula fulva</name>
    <dbReference type="NCBI Taxonomy" id="123851"/>
    <lineage>
        <taxon>Eukaryota</taxon>
        <taxon>Metazoa</taxon>
        <taxon>Ecdysozoa</taxon>
        <taxon>Arthropoda</taxon>
        <taxon>Hexapoda</taxon>
        <taxon>Insecta</taxon>
        <taxon>Pterygota</taxon>
        <taxon>Palaeoptera</taxon>
        <taxon>Odonata</taxon>
        <taxon>Epiprocta</taxon>
        <taxon>Anisoptera</taxon>
        <taxon>Libelluloidea</taxon>
        <taxon>Libellulidae</taxon>
        <taxon>Ladona</taxon>
    </lineage>
</organism>
<gene>
    <name evidence="2" type="ORF">J437_LFUL019261</name>
</gene>
<reference evidence="2" key="2">
    <citation type="submission" date="2017-10" db="EMBL/GenBank/DDBJ databases">
        <title>Ladona fulva Genome sequencing and assembly.</title>
        <authorList>
            <person name="Murali S."/>
            <person name="Richards S."/>
            <person name="Bandaranaike D."/>
            <person name="Bellair M."/>
            <person name="Blankenburg K."/>
            <person name="Chao H."/>
            <person name="Dinh H."/>
            <person name="Doddapaneni H."/>
            <person name="Dugan-Rocha S."/>
            <person name="Elkadiri S."/>
            <person name="Gnanaolivu R."/>
            <person name="Hernandez B."/>
            <person name="Skinner E."/>
            <person name="Javaid M."/>
            <person name="Lee S."/>
            <person name="Li M."/>
            <person name="Ming W."/>
            <person name="Munidasa M."/>
            <person name="Muniz J."/>
            <person name="Nguyen L."/>
            <person name="Hughes D."/>
            <person name="Osuji N."/>
            <person name="Pu L.-L."/>
            <person name="Puazo M."/>
            <person name="Qu C."/>
            <person name="Quiroz J."/>
            <person name="Raj R."/>
            <person name="Weissenberger G."/>
            <person name="Xin Y."/>
            <person name="Zou X."/>
            <person name="Han Y."/>
            <person name="Worley K."/>
            <person name="Muzny D."/>
            <person name="Gibbs R."/>
        </authorList>
    </citation>
    <scope>NUCLEOTIDE SEQUENCE</scope>
    <source>
        <strain evidence="2">Sampled in the wild</strain>
    </source>
</reference>
<keyword evidence="3" id="KW-1185">Reference proteome</keyword>
<evidence type="ECO:0000256" key="1">
    <source>
        <dbReference type="SAM" id="MobiDB-lite"/>
    </source>
</evidence>
<proteinExistence type="predicted"/>
<comment type="caution">
    <text evidence="2">The sequence shown here is derived from an EMBL/GenBank/DDBJ whole genome shotgun (WGS) entry which is preliminary data.</text>
</comment>
<name>A0A8K0PAV5_LADFU</name>
<protein>
    <submittedName>
        <fullName evidence="2">Uncharacterized protein</fullName>
    </submittedName>
</protein>
<feature type="compositionally biased region" description="Basic residues" evidence="1">
    <location>
        <begin position="239"/>
        <end position="248"/>
    </location>
</feature>
<accession>A0A8K0PAV5</accession>
<dbReference type="EMBL" id="KZ309700">
    <property type="protein sequence ID" value="KAG8239542.1"/>
    <property type="molecule type" value="Genomic_DNA"/>
</dbReference>
<feature type="region of interest" description="Disordered" evidence="1">
    <location>
        <begin position="386"/>
        <end position="408"/>
    </location>
</feature>